<dbReference type="GO" id="GO:0005743">
    <property type="term" value="C:mitochondrial inner membrane"/>
    <property type="evidence" value="ECO:0007669"/>
    <property type="project" value="InterPro"/>
</dbReference>
<sequence>MLTPRTSSAFVCLRCEARLARQPRPALPRRPSHAQFSTSIRQRHDAQKIEAQPQPSGVKITKVVKPLNRVRRDKGGKVVREMTARLKGIKRLGDDAEILVLKEMSDLEHYEKTPQEPEPVEPDEPVEVPDIESALQNEGKAVEPEDIYQQVMSLCPANNGDPNEPHYVKQTKFLKLKRVLMNGFTQNQLMVFYSVAKNIQQKKVNKGVLDSIKRDSSDPNQPVERSEWQPGTTKVTERLPGVDRHVKVMGWRRYVSKQLLVDRILRDAWNLVLLEEIEAPGEIEFFLRPWQLDLLNSGQKETVLDKIRRARRAKVEVLKQYDVIRITADKSTAEYAANDIENALQTTVTERMNLLPYKPLLVDGIVSNDKKSDLTELYSQKTLDTVSKLTQTVIEVTTKLVFTIRGFNNTAVEEAKRTLVKFLPFKDSTVRTFDTLKLGNAESASFLLPVFPEEKSMDYRYRDQQLGRMSMPIVRLTEPENVDNSAEKLPNLPKTSLSGLLTRTMATVLKPTSDAPKPLEATSVWVPEPEYKLSAEIGQALFPLEHVDPTKAMQAALTQPSQAPFLPTFPGLSSLLTSPEVTATARLRVPSLLYDFMPSPEQPDFERGQMFPSLQVQMRPGYNGAKPIFRKLTLSFQHHIHDVLLPDKAADVRFFRRGNLTLREDHNESNVHEWIETVLANIQGGGRLTAPPLRLQIPECVIPGFPTDSKKLRPVNYVFSGIQFRQSVTGNLFGEAISYSAVQAGKFGAKFASLTAHYDGHGDKQMKDEEAVKAFVKRCFDIVNLIHGASMQTLPVGKQLRPRDENSERKMRREGIFGEKADEDEGREQELGGQVEEGRSVDDAEMQRGSAEDGHGNDTQLDDSSDTLESDQQSPEEQPPAAGTNH</sequence>
<dbReference type="InterPro" id="IPR048400">
    <property type="entry name" value="SLS1_N"/>
</dbReference>
<dbReference type="Pfam" id="PF20776">
    <property type="entry name" value="SLS1_N"/>
    <property type="match status" value="1"/>
</dbReference>
<feature type="domain" description="SLS1 N-terminal" evidence="3">
    <location>
        <begin position="141"/>
        <end position="272"/>
    </location>
</feature>
<feature type="region of interest" description="Disordered" evidence="1">
    <location>
        <begin position="21"/>
        <end position="56"/>
    </location>
</feature>
<evidence type="ECO:0000259" key="4">
    <source>
        <dbReference type="Pfam" id="PF20777"/>
    </source>
</evidence>
<dbReference type="Pfam" id="PF20778">
    <property type="entry name" value="SLS1_C"/>
    <property type="match status" value="1"/>
</dbReference>
<feature type="compositionally biased region" description="Acidic residues" evidence="1">
    <location>
        <begin position="860"/>
        <end position="869"/>
    </location>
</feature>
<dbReference type="AlphaFoldDB" id="A0A6S6VKK6"/>
<dbReference type="EMBL" id="HG992978">
    <property type="protein sequence ID" value="CAE7014723.1"/>
    <property type="molecule type" value="Genomic_DNA"/>
</dbReference>
<dbReference type="InterPro" id="IPR048401">
    <property type="entry name" value="SLS1_C"/>
</dbReference>
<dbReference type="Proteomes" id="UP000472372">
    <property type="component" value="Chromosome 2"/>
</dbReference>
<evidence type="ECO:0000259" key="5">
    <source>
        <dbReference type="Pfam" id="PF20778"/>
    </source>
</evidence>
<protein>
    <submittedName>
        <fullName evidence="6">SLS domain containing protein</fullName>
    </submittedName>
</protein>
<evidence type="ECO:0000313" key="7">
    <source>
        <dbReference type="Proteomes" id="UP000472372"/>
    </source>
</evidence>
<gene>
    <name evidence="6" type="ORF">PTTW11_02691</name>
</gene>
<feature type="compositionally biased region" description="Basic and acidic residues" evidence="1">
    <location>
        <begin position="801"/>
        <end position="820"/>
    </location>
</feature>
<evidence type="ECO:0000259" key="2">
    <source>
        <dbReference type="Pfam" id="PF14611"/>
    </source>
</evidence>
<evidence type="ECO:0000256" key="1">
    <source>
        <dbReference type="SAM" id="MobiDB-lite"/>
    </source>
</evidence>
<dbReference type="PANTHER" id="PTHR37919">
    <property type="entry name" value="PROTEIN CBG05606"/>
    <property type="match status" value="1"/>
</dbReference>
<feature type="domain" description="SLS1 second KH" evidence="4">
    <location>
        <begin position="352"/>
        <end position="420"/>
    </location>
</feature>
<feature type="region of interest" description="Disordered" evidence="1">
    <location>
        <begin position="796"/>
        <end position="886"/>
    </location>
</feature>
<accession>A0A6S6VKK6</accession>
<evidence type="ECO:0000259" key="3">
    <source>
        <dbReference type="Pfam" id="PF20776"/>
    </source>
</evidence>
<dbReference type="InterPro" id="IPR048748">
    <property type="entry name" value="SLS1_KH2"/>
</dbReference>
<name>A0A6S6VKK6_9PLEO</name>
<reference evidence="6" key="1">
    <citation type="submission" date="2021-02" db="EMBL/GenBank/DDBJ databases">
        <authorList>
            <person name="Syme A R."/>
            <person name="Syme A R."/>
            <person name="Moolhuijzen P."/>
        </authorList>
    </citation>
    <scope>NUCLEOTIDE SEQUENCE</scope>
    <source>
        <strain evidence="6">W1-1</strain>
    </source>
</reference>
<organism evidence="6 7">
    <name type="scientific">Pyrenophora teres f. teres</name>
    <dbReference type="NCBI Taxonomy" id="97479"/>
    <lineage>
        <taxon>Eukaryota</taxon>
        <taxon>Fungi</taxon>
        <taxon>Dikarya</taxon>
        <taxon>Ascomycota</taxon>
        <taxon>Pezizomycotina</taxon>
        <taxon>Dothideomycetes</taxon>
        <taxon>Pleosporomycetidae</taxon>
        <taxon>Pleosporales</taxon>
        <taxon>Pleosporineae</taxon>
        <taxon>Pleosporaceae</taxon>
        <taxon>Pyrenophora</taxon>
    </lineage>
</organism>
<feature type="region of interest" description="Disordered" evidence="1">
    <location>
        <begin position="211"/>
        <end position="236"/>
    </location>
</feature>
<proteinExistence type="predicted"/>
<feature type="domain" description="SLS1 C-terminal" evidence="5">
    <location>
        <begin position="456"/>
        <end position="782"/>
    </location>
</feature>
<dbReference type="PANTHER" id="PTHR37919:SF2">
    <property type="entry name" value="EXPERA DOMAIN-CONTAINING PROTEIN"/>
    <property type="match status" value="1"/>
</dbReference>
<dbReference type="Pfam" id="PF14611">
    <property type="entry name" value="KH_SLS1_1"/>
    <property type="match status" value="1"/>
</dbReference>
<evidence type="ECO:0000313" key="6">
    <source>
        <dbReference type="EMBL" id="CAE7014723.1"/>
    </source>
</evidence>
<dbReference type="Pfam" id="PF20777">
    <property type="entry name" value="KH_SLS1_2"/>
    <property type="match status" value="1"/>
</dbReference>
<feature type="domain" description="SLS1 first KH" evidence="2">
    <location>
        <begin position="280"/>
        <end position="346"/>
    </location>
</feature>
<dbReference type="InterPro" id="IPR032741">
    <property type="entry name" value="Sls1_KH-1"/>
</dbReference>
<feature type="compositionally biased region" description="Basic and acidic residues" evidence="1">
    <location>
        <begin position="836"/>
        <end position="856"/>
    </location>
</feature>